<evidence type="ECO:0000313" key="3">
    <source>
        <dbReference type="Proteomes" id="UP000486351"/>
    </source>
</evidence>
<reference evidence="2 3" key="1">
    <citation type="submission" date="2018-09" db="EMBL/GenBank/DDBJ databases">
        <title>Genomic investigation of the strawberry pathogen Phytophthora fragariae indicates pathogenicity is determined by transcriptional variation in three key races.</title>
        <authorList>
            <person name="Adams T.M."/>
            <person name="Armitage A.D."/>
            <person name="Sobczyk M.K."/>
            <person name="Bates H.J."/>
            <person name="Dunwell J.M."/>
            <person name="Nellist C.F."/>
            <person name="Harrison R.J."/>
        </authorList>
    </citation>
    <scope>NUCLEOTIDE SEQUENCE [LARGE SCALE GENOMIC DNA]</scope>
    <source>
        <strain evidence="2 3">NOV-77</strain>
    </source>
</reference>
<name>A0A6G0Q6P8_9STRA</name>
<sequence length="333" mass="34081">ASDAADATPTQATTTGEVTRTTAEELPQMLTSGEVTQSAVPDAPTARGGAVCASSAAAEATRAEDATSGLEVVPPAAGSAAPVPQTTGKPTEVVVTANDAVVEPSDDPVVTTNGTMAAQVDSLAVVATTDGAATVNDGLAMGTQEASDSIALVPTASRKRTKKAAEPAIRRSARIRERTERHVHWTTVAPDARQPAAPRTAPRAAPDAFGTPPRCQCSGGATDDDYGDGWCSSDGEYSPSSGYTRPMSKCSPCTTTCGGTRRPTRSDGTSDAQGEDGDDAGGASGIDEGGDKEALDEGRDQGEHDEGDDRDGGRCSNDSERDKQRRGNDEWRG</sequence>
<feature type="region of interest" description="Disordered" evidence="1">
    <location>
        <begin position="1"/>
        <end position="23"/>
    </location>
</feature>
<protein>
    <submittedName>
        <fullName evidence="2">Uncharacterized protein</fullName>
    </submittedName>
</protein>
<dbReference type="Proteomes" id="UP000486351">
    <property type="component" value="Unassembled WGS sequence"/>
</dbReference>
<comment type="caution">
    <text evidence="2">The sequence shown here is derived from an EMBL/GenBank/DDBJ whole genome shotgun (WGS) entry which is preliminary data.</text>
</comment>
<dbReference type="AlphaFoldDB" id="A0A6G0Q6P8"/>
<evidence type="ECO:0000256" key="1">
    <source>
        <dbReference type="SAM" id="MobiDB-lite"/>
    </source>
</evidence>
<organism evidence="2 3">
    <name type="scientific">Phytophthora fragariae</name>
    <dbReference type="NCBI Taxonomy" id="53985"/>
    <lineage>
        <taxon>Eukaryota</taxon>
        <taxon>Sar</taxon>
        <taxon>Stramenopiles</taxon>
        <taxon>Oomycota</taxon>
        <taxon>Peronosporomycetes</taxon>
        <taxon>Peronosporales</taxon>
        <taxon>Peronosporaceae</taxon>
        <taxon>Phytophthora</taxon>
    </lineage>
</organism>
<proteinExistence type="predicted"/>
<feature type="compositionally biased region" description="Low complexity" evidence="1">
    <location>
        <begin position="250"/>
        <end position="261"/>
    </location>
</feature>
<feature type="compositionally biased region" description="Low complexity" evidence="1">
    <location>
        <begin position="189"/>
        <end position="208"/>
    </location>
</feature>
<feature type="non-terminal residue" evidence="2">
    <location>
        <position position="1"/>
    </location>
</feature>
<gene>
    <name evidence="2" type="ORF">PF008_g30073</name>
</gene>
<feature type="compositionally biased region" description="Basic and acidic residues" evidence="1">
    <location>
        <begin position="289"/>
        <end position="304"/>
    </location>
</feature>
<dbReference type="EMBL" id="QXFY01005373">
    <property type="protein sequence ID" value="KAE9272555.1"/>
    <property type="molecule type" value="Genomic_DNA"/>
</dbReference>
<feature type="region of interest" description="Disordered" evidence="1">
    <location>
        <begin position="186"/>
        <end position="333"/>
    </location>
</feature>
<evidence type="ECO:0000313" key="2">
    <source>
        <dbReference type="EMBL" id="KAE9272555.1"/>
    </source>
</evidence>
<feature type="compositionally biased region" description="Low complexity" evidence="1">
    <location>
        <begin position="1"/>
        <end position="21"/>
    </location>
</feature>
<accession>A0A6G0Q6P8</accession>
<feature type="compositionally biased region" description="Basic and acidic residues" evidence="1">
    <location>
        <begin position="310"/>
        <end position="333"/>
    </location>
</feature>